<evidence type="ECO:0000313" key="2">
    <source>
        <dbReference type="Proteomes" id="UP000814140"/>
    </source>
</evidence>
<dbReference type="EMBL" id="MU277212">
    <property type="protein sequence ID" value="KAI0061411.1"/>
    <property type="molecule type" value="Genomic_DNA"/>
</dbReference>
<reference evidence="1" key="1">
    <citation type="submission" date="2021-03" db="EMBL/GenBank/DDBJ databases">
        <authorList>
            <consortium name="DOE Joint Genome Institute"/>
            <person name="Ahrendt S."/>
            <person name="Looney B.P."/>
            <person name="Miyauchi S."/>
            <person name="Morin E."/>
            <person name="Drula E."/>
            <person name="Courty P.E."/>
            <person name="Chicoki N."/>
            <person name="Fauchery L."/>
            <person name="Kohler A."/>
            <person name="Kuo A."/>
            <person name="Labutti K."/>
            <person name="Pangilinan J."/>
            <person name="Lipzen A."/>
            <person name="Riley R."/>
            <person name="Andreopoulos W."/>
            <person name="He G."/>
            <person name="Johnson J."/>
            <person name="Barry K.W."/>
            <person name="Grigoriev I.V."/>
            <person name="Nagy L."/>
            <person name="Hibbett D."/>
            <person name="Henrissat B."/>
            <person name="Matheny P.B."/>
            <person name="Labbe J."/>
            <person name="Martin F."/>
        </authorList>
    </citation>
    <scope>NUCLEOTIDE SEQUENCE</scope>
    <source>
        <strain evidence="1">HHB10654</strain>
    </source>
</reference>
<accession>A0ACB8SZX9</accession>
<protein>
    <submittedName>
        <fullName evidence="1">Carbohydrate-binding module family 1 protein</fullName>
    </submittedName>
</protein>
<keyword evidence="2" id="KW-1185">Reference proteome</keyword>
<organism evidence="1 2">
    <name type="scientific">Artomyces pyxidatus</name>
    <dbReference type="NCBI Taxonomy" id="48021"/>
    <lineage>
        <taxon>Eukaryota</taxon>
        <taxon>Fungi</taxon>
        <taxon>Dikarya</taxon>
        <taxon>Basidiomycota</taxon>
        <taxon>Agaricomycotina</taxon>
        <taxon>Agaricomycetes</taxon>
        <taxon>Russulales</taxon>
        <taxon>Auriscalpiaceae</taxon>
        <taxon>Artomyces</taxon>
    </lineage>
</organism>
<evidence type="ECO:0000313" key="1">
    <source>
        <dbReference type="EMBL" id="KAI0061411.1"/>
    </source>
</evidence>
<dbReference type="Proteomes" id="UP000814140">
    <property type="component" value="Unassembled WGS sequence"/>
</dbReference>
<sequence>MYHFAALAALSLLARTARGGTTIWSGSFNNYPTVSAFDNWSWSDEVGEYQWYIHGTQPTSHYLALSPTYKNPADTAETNGLRITIDSTATWNSQMERAELIPQTTANLGQGNLFYHFSISTDSTSPPESTLEHQIFFFESHFTELKYGVGPNSTYLEWHVSSQPQWGVALVPGTWYNFAYDIDFSGNTVGLWFSEGGNPLTKVHANVAASTSTNSEDFHVGVLRIVNDAHAENYYVSGVYIESGPITTTIGSGTGGSSPSSSPASSSTITPTTAPSSAPTTSTVSTTSSAPAPAQTKYGQCGGTSYTGPTSCVSGTTCVAVSPPYYYQCQ</sequence>
<gene>
    <name evidence="1" type="ORF">BV25DRAFT_1916792</name>
</gene>
<proteinExistence type="predicted"/>
<comment type="caution">
    <text evidence="1">The sequence shown here is derived from an EMBL/GenBank/DDBJ whole genome shotgun (WGS) entry which is preliminary data.</text>
</comment>
<reference evidence="1" key="2">
    <citation type="journal article" date="2022" name="New Phytol.">
        <title>Evolutionary transition to the ectomycorrhizal habit in the genomes of a hyperdiverse lineage of mushroom-forming fungi.</title>
        <authorList>
            <person name="Looney B."/>
            <person name="Miyauchi S."/>
            <person name="Morin E."/>
            <person name="Drula E."/>
            <person name="Courty P.E."/>
            <person name="Kohler A."/>
            <person name="Kuo A."/>
            <person name="LaButti K."/>
            <person name="Pangilinan J."/>
            <person name="Lipzen A."/>
            <person name="Riley R."/>
            <person name="Andreopoulos W."/>
            <person name="He G."/>
            <person name="Johnson J."/>
            <person name="Nolan M."/>
            <person name="Tritt A."/>
            <person name="Barry K.W."/>
            <person name="Grigoriev I.V."/>
            <person name="Nagy L.G."/>
            <person name="Hibbett D."/>
            <person name="Henrissat B."/>
            <person name="Matheny P.B."/>
            <person name="Labbe J."/>
            <person name="Martin F.M."/>
        </authorList>
    </citation>
    <scope>NUCLEOTIDE SEQUENCE</scope>
    <source>
        <strain evidence="1">HHB10654</strain>
    </source>
</reference>
<name>A0ACB8SZX9_9AGAM</name>